<evidence type="ECO:0000313" key="2">
    <source>
        <dbReference type="Proteomes" id="UP000199561"/>
    </source>
</evidence>
<gene>
    <name evidence="1" type="ORF">SAMN05421880_11766</name>
</gene>
<dbReference type="EMBL" id="FOUF01000017">
    <property type="protein sequence ID" value="SFM47145.1"/>
    <property type="molecule type" value="Genomic_DNA"/>
</dbReference>
<sequence>MPITNAKRQLTYRQRAASSGLVRLQVYVERDIDALIDDIATRLKKPRYAVIEFAIQELVKKYRLAESEQKRLSQGETYKTIAED</sequence>
<evidence type="ECO:0000313" key="1">
    <source>
        <dbReference type="EMBL" id="SFM47145.1"/>
    </source>
</evidence>
<dbReference type="Proteomes" id="UP000199561">
    <property type="component" value="Unassembled WGS sequence"/>
</dbReference>
<reference evidence="1 2" key="1">
    <citation type="submission" date="2016-10" db="EMBL/GenBank/DDBJ databases">
        <authorList>
            <person name="de Groot N.N."/>
        </authorList>
    </citation>
    <scope>NUCLEOTIDE SEQUENCE [LARGE SCALE GENOMIC DNA]</scope>
    <source>
        <strain evidence="1 2">Nm146</strain>
    </source>
</reference>
<organism evidence="1 2">
    <name type="scientific">Nitrosomonas nitrosa</name>
    <dbReference type="NCBI Taxonomy" id="52442"/>
    <lineage>
        <taxon>Bacteria</taxon>
        <taxon>Pseudomonadati</taxon>
        <taxon>Pseudomonadota</taxon>
        <taxon>Betaproteobacteria</taxon>
        <taxon>Nitrosomonadales</taxon>
        <taxon>Nitrosomonadaceae</taxon>
        <taxon>Nitrosomonas</taxon>
    </lineage>
</organism>
<dbReference type="STRING" id="52442.SAMN05421880_11766"/>
<keyword evidence="2" id="KW-1185">Reference proteome</keyword>
<dbReference type="RefSeq" id="WP_090669558.1">
    <property type="nucleotide sequence ID" value="NZ_FOUF01000017.1"/>
</dbReference>
<accession>A0A1I4R4T0</accession>
<evidence type="ECO:0008006" key="3">
    <source>
        <dbReference type="Google" id="ProtNLM"/>
    </source>
</evidence>
<name>A0A1I4R4T0_9PROT</name>
<proteinExistence type="predicted"/>
<protein>
    <recommendedName>
        <fullName evidence="3">Ribbon-helix-helix domain-containing protein</fullName>
    </recommendedName>
</protein>
<dbReference type="AlphaFoldDB" id="A0A1I4R4T0"/>